<gene>
    <name evidence="1" type="ORF">LCGC14_0258250</name>
</gene>
<evidence type="ECO:0000313" key="1">
    <source>
        <dbReference type="EMBL" id="KKN87370.1"/>
    </source>
</evidence>
<dbReference type="EMBL" id="LAZR01000138">
    <property type="protein sequence ID" value="KKN87370.1"/>
    <property type="molecule type" value="Genomic_DNA"/>
</dbReference>
<name>A0A0F9U2B3_9ZZZZ</name>
<protein>
    <submittedName>
        <fullName evidence="1">Uncharacterized protein</fullName>
    </submittedName>
</protein>
<dbReference type="AlphaFoldDB" id="A0A0F9U2B3"/>
<comment type="caution">
    <text evidence="1">The sequence shown here is derived from an EMBL/GenBank/DDBJ whole genome shotgun (WGS) entry which is preliminary data.</text>
</comment>
<sequence>MRQGSKHRRAARVKRRKKQLAQLVGADVALSIFWGDITAADGVKGLAPADRARALVLVEQLQAETSR</sequence>
<reference evidence="1" key="1">
    <citation type="journal article" date="2015" name="Nature">
        <title>Complex archaea that bridge the gap between prokaryotes and eukaryotes.</title>
        <authorList>
            <person name="Spang A."/>
            <person name="Saw J.H."/>
            <person name="Jorgensen S.L."/>
            <person name="Zaremba-Niedzwiedzka K."/>
            <person name="Martijn J."/>
            <person name="Lind A.E."/>
            <person name="van Eijk R."/>
            <person name="Schleper C."/>
            <person name="Guy L."/>
            <person name="Ettema T.J."/>
        </authorList>
    </citation>
    <scope>NUCLEOTIDE SEQUENCE</scope>
</reference>
<proteinExistence type="predicted"/>
<organism evidence="1">
    <name type="scientific">marine sediment metagenome</name>
    <dbReference type="NCBI Taxonomy" id="412755"/>
    <lineage>
        <taxon>unclassified sequences</taxon>
        <taxon>metagenomes</taxon>
        <taxon>ecological metagenomes</taxon>
    </lineage>
</organism>
<accession>A0A0F9U2B3</accession>